<feature type="compositionally biased region" description="Polar residues" evidence="1">
    <location>
        <begin position="60"/>
        <end position="71"/>
    </location>
</feature>
<dbReference type="EMBL" id="AWWV01016048">
    <property type="protein sequence ID" value="OMO50712.1"/>
    <property type="molecule type" value="Genomic_DNA"/>
</dbReference>
<reference evidence="2 3" key="1">
    <citation type="submission" date="2013-09" db="EMBL/GenBank/DDBJ databases">
        <title>Corchorus capsularis genome sequencing.</title>
        <authorList>
            <person name="Alam M."/>
            <person name="Haque M.S."/>
            <person name="Islam M.S."/>
            <person name="Emdad E.M."/>
            <person name="Islam M.M."/>
            <person name="Ahmed B."/>
            <person name="Halim A."/>
            <person name="Hossen Q.M.M."/>
            <person name="Hossain M.Z."/>
            <person name="Ahmed R."/>
            <person name="Khan M.M."/>
            <person name="Islam R."/>
            <person name="Rashid M.M."/>
            <person name="Khan S.A."/>
            <person name="Rahman M.S."/>
            <person name="Alam M."/>
        </authorList>
    </citation>
    <scope>NUCLEOTIDE SEQUENCE [LARGE SCALE GENOMIC DNA]</scope>
    <source>
        <strain evidence="3">cv. CVL-1</strain>
        <tissue evidence="2">Whole seedling</tissue>
    </source>
</reference>
<dbReference type="Proteomes" id="UP000188268">
    <property type="component" value="Unassembled WGS sequence"/>
</dbReference>
<accession>A0A1R3FY00</accession>
<feature type="region of interest" description="Disordered" evidence="1">
    <location>
        <begin position="47"/>
        <end position="84"/>
    </location>
</feature>
<feature type="compositionally biased region" description="Basic and acidic residues" evidence="1">
    <location>
        <begin position="47"/>
        <end position="59"/>
    </location>
</feature>
<protein>
    <submittedName>
        <fullName evidence="2">Uncharacterized protein</fullName>
    </submittedName>
</protein>
<evidence type="ECO:0000256" key="1">
    <source>
        <dbReference type="SAM" id="MobiDB-lite"/>
    </source>
</evidence>
<dbReference type="Gramene" id="OMO50712">
    <property type="protein sequence ID" value="OMO50712"/>
    <property type="gene ID" value="CCACVL1_30307"/>
</dbReference>
<gene>
    <name evidence="2" type="ORF">CCACVL1_30307</name>
</gene>
<dbReference type="AlphaFoldDB" id="A0A1R3FY00"/>
<keyword evidence="3" id="KW-1185">Reference proteome</keyword>
<sequence length="118" mass="13345">MAFSTIPNTNRAILNWVHGAEFFHYLFYKKGRDNGYLASRLEAHLPLEKGEEGVDETPKEVSTSPSSNSMEASDAGEPAENPVKTIMNKMKTVKKKIKKAEEKLKKLPEEERLKIVEP</sequence>
<organism evidence="2 3">
    <name type="scientific">Corchorus capsularis</name>
    <name type="common">Jute</name>
    <dbReference type="NCBI Taxonomy" id="210143"/>
    <lineage>
        <taxon>Eukaryota</taxon>
        <taxon>Viridiplantae</taxon>
        <taxon>Streptophyta</taxon>
        <taxon>Embryophyta</taxon>
        <taxon>Tracheophyta</taxon>
        <taxon>Spermatophyta</taxon>
        <taxon>Magnoliopsida</taxon>
        <taxon>eudicotyledons</taxon>
        <taxon>Gunneridae</taxon>
        <taxon>Pentapetalae</taxon>
        <taxon>rosids</taxon>
        <taxon>malvids</taxon>
        <taxon>Malvales</taxon>
        <taxon>Malvaceae</taxon>
        <taxon>Grewioideae</taxon>
        <taxon>Apeibeae</taxon>
        <taxon>Corchorus</taxon>
    </lineage>
</organism>
<name>A0A1R3FY00_COCAP</name>
<evidence type="ECO:0000313" key="3">
    <source>
        <dbReference type="Proteomes" id="UP000188268"/>
    </source>
</evidence>
<evidence type="ECO:0000313" key="2">
    <source>
        <dbReference type="EMBL" id="OMO50712.1"/>
    </source>
</evidence>
<proteinExistence type="predicted"/>
<comment type="caution">
    <text evidence="2">The sequence shown here is derived from an EMBL/GenBank/DDBJ whole genome shotgun (WGS) entry which is preliminary data.</text>
</comment>